<accession>A0A4V2ZS84</accession>
<evidence type="ECO:0000313" key="3">
    <source>
        <dbReference type="Proteomes" id="UP000295511"/>
    </source>
</evidence>
<comment type="caution">
    <text evidence="2">The sequence shown here is derived from an EMBL/GenBank/DDBJ whole genome shotgun (WGS) entry which is preliminary data.</text>
</comment>
<dbReference type="OrthoDB" id="7995400at2"/>
<reference evidence="2 3" key="1">
    <citation type="submission" date="2019-03" db="EMBL/GenBank/DDBJ databases">
        <title>Whole genome sequence of Arthrobacter sp JH1-1.</title>
        <authorList>
            <person name="Trinh H.N."/>
        </authorList>
    </citation>
    <scope>NUCLEOTIDE SEQUENCE [LARGE SCALE GENOMIC DNA]</scope>
    <source>
        <strain evidence="2 3">JH1-1</strain>
    </source>
</reference>
<keyword evidence="1" id="KW-1133">Transmembrane helix</keyword>
<dbReference type="RefSeq" id="WP_133205748.1">
    <property type="nucleotide sequence ID" value="NZ_SMRU01000024.1"/>
</dbReference>
<organism evidence="2 3">
    <name type="scientific">Arthrobacter terricola</name>
    <dbReference type="NCBI Taxonomy" id="2547396"/>
    <lineage>
        <taxon>Bacteria</taxon>
        <taxon>Bacillati</taxon>
        <taxon>Actinomycetota</taxon>
        <taxon>Actinomycetes</taxon>
        <taxon>Micrococcales</taxon>
        <taxon>Micrococcaceae</taxon>
        <taxon>Arthrobacter</taxon>
    </lineage>
</organism>
<keyword evidence="3" id="KW-1185">Reference proteome</keyword>
<feature type="transmembrane region" description="Helical" evidence="1">
    <location>
        <begin position="178"/>
        <end position="198"/>
    </location>
</feature>
<keyword evidence="1" id="KW-0812">Transmembrane</keyword>
<dbReference type="InterPro" id="IPR004676">
    <property type="entry name" value="Cd-R_transporter"/>
</dbReference>
<name>A0A4V2ZS84_9MICC</name>
<evidence type="ECO:0000313" key="2">
    <source>
        <dbReference type="EMBL" id="TDF92274.1"/>
    </source>
</evidence>
<dbReference type="Proteomes" id="UP000295511">
    <property type="component" value="Unassembled WGS sequence"/>
</dbReference>
<feature type="transmembrane region" description="Helical" evidence="1">
    <location>
        <begin position="44"/>
        <end position="66"/>
    </location>
</feature>
<gene>
    <name evidence="2" type="ORF">E1809_18715</name>
</gene>
<dbReference type="AlphaFoldDB" id="A0A4V2ZS84"/>
<feature type="transmembrane region" description="Helical" evidence="1">
    <location>
        <begin position="137"/>
        <end position="158"/>
    </location>
</feature>
<sequence>MGNLGGVVLTAIGAFAATNLDDLLVLSALFLSARTLAEPRLWRIWTGQYIGIGILIIVAVIGAWALAPVRLEWVGLLGLVPLFLGAYALFRVAVPSPDPPKLRSVTVPVVAAVTVANGGDNISVYIPLFRSLGPAELAATVVIFLGMVAIWCAAGYWLTAHPKVRAYCRRIGDKAIPVVYVLLGAVIIARSGIIAMLFQG</sequence>
<protein>
    <submittedName>
        <fullName evidence="2">Cadmium transporter</fullName>
    </submittedName>
</protein>
<evidence type="ECO:0000256" key="1">
    <source>
        <dbReference type="SAM" id="Phobius"/>
    </source>
</evidence>
<dbReference type="Pfam" id="PF03596">
    <property type="entry name" value="Cad"/>
    <property type="match status" value="1"/>
</dbReference>
<feature type="transmembrane region" description="Helical" evidence="1">
    <location>
        <begin position="73"/>
        <end position="94"/>
    </location>
</feature>
<dbReference type="EMBL" id="SMRU01000024">
    <property type="protein sequence ID" value="TDF92274.1"/>
    <property type="molecule type" value="Genomic_DNA"/>
</dbReference>
<proteinExistence type="predicted"/>
<keyword evidence="1" id="KW-0472">Membrane</keyword>